<keyword evidence="2" id="KW-1185">Reference proteome</keyword>
<evidence type="ECO:0000313" key="1">
    <source>
        <dbReference type="EMBL" id="CAG8892280.1"/>
    </source>
</evidence>
<organism evidence="1 2">
    <name type="scientific">Penicillium egyptiacum</name>
    <dbReference type="NCBI Taxonomy" id="1303716"/>
    <lineage>
        <taxon>Eukaryota</taxon>
        <taxon>Fungi</taxon>
        <taxon>Dikarya</taxon>
        <taxon>Ascomycota</taxon>
        <taxon>Pezizomycotina</taxon>
        <taxon>Eurotiomycetes</taxon>
        <taxon>Eurotiomycetidae</taxon>
        <taxon>Eurotiales</taxon>
        <taxon>Aspergillaceae</taxon>
        <taxon>Penicillium</taxon>
    </lineage>
</organism>
<dbReference type="EMBL" id="CAJVRC010000845">
    <property type="protein sequence ID" value="CAG8892280.1"/>
    <property type="molecule type" value="Genomic_DNA"/>
</dbReference>
<evidence type="ECO:0000313" key="2">
    <source>
        <dbReference type="Proteomes" id="UP001154252"/>
    </source>
</evidence>
<accession>A0A9W4P4S9</accession>
<sequence length="289" mass="32451">MSGLPEGRIVRTFSRMGTLQVEARNILKWFEDHDDGNQWIVVLGLPPNIIERLDNDPHTSLGGVTYRFQWEQTTGLIKVVSSHIHEGVTRQFANFVTSKLVGMGIPLWFGATTYRFSAGKGKQGDDVFVPPSRCLLTVGWPTLVIETGFSESLPRLRQDAFKWFADSNGEVRFVILVKVRSQTFFYEKWYLAPPNAPRPFTRAYTDMPCSQVPNTPPLITQPVPVQQPYCASEVRVTLSAVAGQPNLVVGAPMVFPFVALYDRLPAPGENDIFLQQTDFECMSEVLLLL</sequence>
<dbReference type="AlphaFoldDB" id="A0A9W4P4S9"/>
<protein>
    <submittedName>
        <fullName evidence="1">Uncharacterized protein</fullName>
    </submittedName>
</protein>
<reference evidence="1" key="1">
    <citation type="submission" date="2021-07" db="EMBL/GenBank/DDBJ databases">
        <authorList>
            <person name="Branca A.L. A."/>
        </authorList>
    </citation>
    <scope>NUCLEOTIDE SEQUENCE</scope>
</reference>
<name>A0A9W4P4S9_9EURO</name>
<gene>
    <name evidence="1" type="ORF">PEGY_LOCUS3066</name>
</gene>
<proteinExistence type="predicted"/>
<comment type="caution">
    <text evidence="1">The sequence shown here is derived from an EMBL/GenBank/DDBJ whole genome shotgun (WGS) entry which is preliminary data.</text>
</comment>
<dbReference type="Proteomes" id="UP001154252">
    <property type="component" value="Unassembled WGS sequence"/>
</dbReference>
<dbReference type="OrthoDB" id="76567at2759"/>